<proteinExistence type="predicted"/>
<evidence type="ECO:0000313" key="1">
    <source>
        <dbReference type="EMBL" id="MBF9133351.1"/>
    </source>
</evidence>
<organism evidence="1 2">
    <name type="scientific">Plantactinospora alkalitolerans</name>
    <dbReference type="NCBI Taxonomy" id="2789879"/>
    <lineage>
        <taxon>Bacteria</taxon>
        <taxon>Bacillati</taxon>
        <taxon>Actinomycetota</taxon>
        <taxon>Actinomycetes</taxon>
        <taxon>Micromonosporales</taxon>
        <taxon>Micromonosporaceae</taxon>
        <taxon>Plantactinospora</taxon>
    </lineage>
</organism>
<sequence>MSDTDKTKPLWVRATWYEPHHLCRQRAGTRWGRQYDCDLPSEPVRQRPDGRRRARPRCRWEPIWDRPGVRWWHTGRPQEWFIRERFTAPDRLRARLDCLRAIKEYQGSGEVAVIPPTTQQRHQARWLWD</sequence>
<reference evidence="1 2" key="1">
    <citation type="submission" date="2020-11" db="EMBL/GenBank/DDBJ databases">
        <title>A novel isolate from a Black sea contaminated sediment with potential to produce alkanes: Plantactinospora alkalitolerans sp. nov.</title>
        <authorList>
            <person name="Carro L."/>
            <person name="Veyisoglu A."/>
            <person name="Guven K."/>
            <person name="Schumann P."/>
            <person name="Klenk H.-P."/>
            <person name="Sahin N."/>
        </authorList>
    </citation>
    <scope>NUCLEOTIDE SEQUENCE [LARGE SCALE GENOMIC DNA]</scope>
    <source>
        <strain evidence="1 2">S1510</strain>
    </source>
</reference>
<protein>
    <submittedName>
        <fullName evidence="1">Uncharacterized protein</fullName>
    </submittedName>
</protein>
<keyword evidence="2" id="KW-1185">Reference proteome</keyword>
<dbReference type="Proteomes" id="UP000638560">
    <property type="component" value="Unassembled WGS sequence"/>
</dbReference>
<dbReference type="RefSeq" id="WP_196204862.1">
    <property type="nucleotide sequence ID" value="NZ_JADPUN010000266.1"/>
</dbReference>
<name>A0ABS0H4W4_9ACTN</name>
<accession>A0ABS0H4W4</accession>
<gene>
    <name evidence="1" type="ORF">I0C86_30975</name>
</gene>
<comment type="caution">
    <text evidence="1">The sequence shown here is derived from an EMBL/GenBank/DDBJ whole genome shotgun (WGS) entry which is preliminary data.</text>
</comment>
<dbReference type="EMBL" id="JADPUN010000266">
    <property type="protein sequence ID" value="MBF9133351.1"/>
    <property type="molecule type" value="Genomic_DNA"/>
</dbReference>
<evidence type="ECO:0000313" key="2">
    <source>
        <dbReference type="Proteomes" id="UP000638560"/>
    </source>
</evidence>